<dbReference type="GO" id="GO:0001734">
    <property type="term" value="F:mRNA m(6)A methyltransferase activity"/>
    <property type="evidence" value="ECO:0007669"/>
    <property type="project" value="UniProtKB-EC"/>
</dbReference>
<keyword evidence="9" id="KW-1185">Reference proteome</keyword>
<evidence type="ECO:0000256" key="1">
    <source>
        <dbReference type="ARBA" id="ARBA00012160"/>
    </source>
</evidence>
<dbReference type="PROSITE" id="PS51143">
    <property type="entry name" value="MT_A70"/>
    <property type="match status" value="1"/>
</dbReference>
<reference evidence="8 9" key="1">
    <citation type="journal article" date="2018" name="Evol. Lett.">
        <title>Horizontal gene cluster transfer increased hallucinogenic mushroom diversity.</title>
        <authorList>
            <person name="Reynolds H.T."/>
            <person name="Vijayakumar V."/>
            <person name="Gluck-Thaler E."/>
            <person name="Korotkin H.B."/>
            <person name="Matheny P.B."/>
            <person name="Slot J.C."/>
        </authorList>
    </citation>
    <scope>NUCLEOTIDE SEQUENCE [LARGE SCALE GENOMIC DNA]</scope>
    <source>
        <strain evidence="8 9">2631</strain>
    </source>
</reference>
<dbReference type="OrthoDB" id="10262526at2759"/>
<comment type="similarity">
    <text evidence="6">Belongs to the MT-A70-like family.</text>
</comment>
<dbReference type="Proteomes" id="UP000283269">
    <property type="component" value="Unassembled WGS sequence"/>
</dbReference>
<gene>
    <name evidence="8" type="ORF">CVT25_011127</name>
</gene>
<dbReference type="SUPFAM" id="SSF53335">
    <property type="entry name" value="S-adenosyl-L-methionine-dependent methyltransferases"/>
    <property type="match status" value="1"/>
</dbReference>
<dbReference type="EC" id="2.1.1.348" evidence="1"/>
<dbReference type="InterPro" id="IPR007757">
    <property type="entry name" value="MT-A70-like"/>
</dbReference>
<evidence type="ECO:0000256" key="4">
    <source>
        <dbReference type="ARBA" id="ARBA00022691"/>
    </source>
</evidence>
<evidence type="ECO:0000256" key="2">
    <source>
        <dbReference type="ARBA" id="ARBA00022603"/>
    </source>
</evidence>
<feature type="region of interest" description="Disordered" evidence="7">
    <location>
        <begin position="102"/>
        <end position="154"/>
    </location>
</feature>
<comment type="caution">
    <text evidence="8">The sequence shown here is derived from an EMBL/GenBank/DDBJ whole genome shotgun (WGS) entry which is preliminary data.</text>
</comment>
<accession>A0A409WGQ4</accession>
<proteinExistence type="inferred from homology"/>
<protein>
    <recommendedName>
        <fullName evidence="1">mRNA m(6)A methyltransferase</fullName>
        <ecNumber evidence="1">2.1.1.348</ecNumber>
    </recommendedName>
</protein>
<keyword evidence="3" id="KW-0808">Transferase</keyword>
<dbReference type="GO" id="GO:0032259">
    <property type="term" value="P:methylation"/>
    <property type="evidence" value="ECO:0007669"/>
    <property type="project" value="UniProtKB-KW"/>
</dbReference>
<dbReference type="Pfam" id="PF05063">
    <property type="entry name" value="MT-A70"/>
    <property type="match status" value="1"/>
</dbReference>
<sequence length="583" mass="64986">MSDDEFKVVAITAFKALISSRKIHIPTTSIELLTSVMTTKMPSGLLPNSPTPKFRLTDLARFERIVEELSNTWTDGVLSFSRDNASGKMVIWELGLNSPGSGSQRPLLGAGNPSVNSGGLTGPESRKRKRVVDEDADSAAGDDDDALREEGTTVASTSTLANLSAEMKEVYMILQKGTAKGHLLAEQFRSRDENFDPICSHITKDDCARARRASFKVHSPSGRNQPPPSSICDRVHFRPLIRPHTDVTLGHCSYLNTCYSEPTYAQSPSLPPFPGSNNVHGMVPPNTRGPTSLPSGLGAGGRGKEKAPCRYLHYEIDWDGGDGDWKKQSKPRKKVHRLRIGLGPSGRVIKPLPPQWINCDLRTFDYSTLGKFHVIMADPPWDIHMSLPYGTMNDDEMRKMPIPMLQDEGFLFLWVTGRAMEVGRECMRVWGYTRVDEVVWVKTNQLQRVIRTGRTGHWLNHTKEHMLVGVKTVLDDQGALKFPSWANRALDTDVIVSEVRETSRKPEEVYGLIERMCPGGRKVEIFGRKHNARPGWLTLGNQLGADQIFEQDLALRVKAKYPDRPINVSTPYKNTRTGLPKAP</sequence>
<evidence type="ECO:0000256" key="7">
    <source>
        <dbReference type="SAM" id="MobiDB-lite"/>
    </source>
</evidence>
<evidence type="ECO:0000256" key="3">
    <source>
        <dbReference type="ARBA" id="ARBA00022679"/>
    </source>
</evidence>
<name>A0A409WGQ4_PSICY</name>
<dbReference type="STRING" id="93625.A0A409WGQ4"/>
<evidence type="ECO:0000313" key="8">
    <source>
        <dbReference type="EMBL" id="PPQ77692.1"/>
    </source>
</evidence>
<dbReference type="EMBL" id="NHYD01003434">
    <property type="protein sequence ID" value="PPQ77692.1"/>
    <property type="molecule type" value="Genomic_DNA"/>
</dbReference>
<evidence type="ECO:0000256" key="5">
    <source>
        <dbReference type="ARBA" id="ARBA00048957"/>
    </source>
</evidence>
<dbReference type="GO" id="GO:0005634">
    <property type="term" value="C:nucleus"/>
    <property type="evidence" value="ECO:0007669"/>
    <property type="project" value="TreeGrafter"/>
</dbReference>
<dbReference type="AlphaFoldDB" id="A0A409WGQ4"/>
<organism evidence="8 9">
    <name type="scientific">Psilocybe cyanescens</name>
    <dbReference type="NCBI Taxonomy" id="93625"/>
    <lineage>
        <taxon>Eukaryota</taxon>
        <taxon>Fungi</taxon>
        <taxon>Dikarya</taxon>
        <taxon>Basidiomycota</taxon>
        <taxon>Agaricomycotina</taxon>
        <taxon>Agaricomycetes</taxon>
        <taxon>Agaricomycetidae</taxon>
        <taxon>Agaricales</taxon>
        <taxon>Agaricineae</taxon>
        <taxon>Strophariaceae</taxon>
        <taxon>Psilocybe</taxon>
    </lineage>
</organism>
<dbReference type="InterPro" id="IPR029063">
    <property type="entry name" value="SAM-dependent_MTases_sf"/>
</dbReference>
<evidence type="ECO:0000313" key="9">
    <source>
        <dbReference type="Proteomes" id="UP000283269"/>
    </source>
</evidence>
<dbReference type="PANTHER" id="PTHR12829:SF7">
    <property type="entry name" value="N6-ADENOSINE-METHYLTRANSFERASE CATALYTIC SUBUNIT"/>
    <property type="match status" value="1"/>
</dbReference>
<feature type="compositionally biased region" description="Acidic residues" evidence="7">
    <location>
        <begin position="134"/>
        <end position="147"/>
    </location>
</feature>
<evidence type="ECO:0000256" key="6">
    <source>
        <dbReference type="PROSITE-ProRule" id="PRU00489"/>
    </source>
</evidence>
<keyword evidence="2" id="KW-0489">Methyltransferase</keyword>
<dbReference type="GO" id="GO:0036396">
    <property type="term" value="C:RNA N6-methyladenosine methyltransferase complex"/>
    <property type="evidence" value="ECO:0007669"/>
    <property type="project" value="TreeGrafter"/>
</dbReference>
<dbReference type="InParanoid" id="A0A409WGQ4"/>
<dbReference type="PANTHER" id="PTHR12829">
    <property type="entry name" value="N6-ADENOSINE-METHYLTRANSFERASE"/>
    <property type="match status" value="1"/>
</dbReference>
<keyword evidence="4" id="KW-0949">S-adenosyl-L-methionine</keyword>
<comment type="catalytic activity">
    <reaction evidence="5">
        <text>an adenosine in mRNA + S-adenosyl-L-methionine = an N(6)-methyladenosine in mRNA + S-adenosyl-L-homocysteine + H(+)</text>
        <dbReference type="Rhea" id="RHEA:55584"/>
        <dbReference type="Rhea" id="RHEA-COMP:12414"/>
        <dbReference type="Rhea" id="RHEA-COMP:12417"/>
        <dbReference type="ChEBI" id="CHEBI:15378"/>
        <dbReference type="ChEBI" id="CHEBI:57856"/>
        <dbReference type="ChEBI" id="CHEBI:59789"/>
        <dbReference type="ChEBI" id="CHEBI:74411"/>
        <dbReference type="ChEBI" id="CHEBI:74449"/>
        <dbReference type="EC" id="2.1.1.348"/>
    </reaction>
</comment>